<dbReference type="Proteomes" id="UP000317648">
    <property type="component" value="Chromosome"/>
</dbReference>
<evidence type="ECO:0000313" key="4">
    <source>
        <dbReference type="Proteomes" id="UP000317648"/>
    </source>
</evidence>
<dbReference type="AlphaFoldDB" id="A0A518DU19"/>
<gene>
    <name evidence="3" type="ORF">Pla8534_31480</name>
</gene>
<dbReference type="Pfam" id="PF07596">
    <property type="entry name" value="SBP_bac_10"/>
    <property type="match status" value="1"/>
</dbReference>
<sequence length="302" mass="33364">MAIAFTCPHCGYQRSASEAYAGSSGPCASCGAIVKLPGVQAELASPGKLPVNPDVDRAGGMSPFQASIVVLVAFAFVCVLLGGLTTPSMSPPRRVTDRRECVNNLHAISSALLKFYVMKEGFPRAYITDENGQPMHSWRVLLLPHLDQEALYRQYDFNEPWDGPNNRKLMDRCPDVFRCPPHEGDRNFTRYQVVVAPGTGWKANERMKFPEFTDELLNTIMVIETDGPGTNWLDPTPLTLEEVLPPPRKKSFWAASPPAPHPGGRHAVNFDGRVHFLPDDIEADELRRLLLINDGATGSDEH</sequence>
<organism evidence="3 4">
    <name type="scientific">Lignipirellula cremea</name>
    <dbReference type="NCBI Taxonomy" id="2528010"/>
    <lineage>
        <taxon>Bacteria</taxon>
        <taxon>Pseudomonadati</taxon>
        <taxon>Planctomycetota</taxon>
        <taxon>Planctomycetia</taxon>
        <taxon>Pirellulales</taxon>
        <taxon>Pirellulaceae</taxon>
        <taxon>Lignipirellula</taxon>
    </lineage>
</organism>
<feature type="domain" description="DUF1559" evidence="2">
    <location>
        <begin position="98"/>
        <end position="190"/>
    </location>
</feature>
<accession>A0A518DU19</accession>
<dbReference type="InterPro" id="IPR011453">
    <property type="entry name" value="DUF1559"/>
</dbReference>
<dbReference type="PANTHER" id="PTHR30093">
    <property type="entry name" value="GENERAL SECRETION PATHWAY PROTEIN G"/>
    <property type="match status" value="1"/>
</dbReference>
<evidence type="ECO:0000259" key="2">
    <source>
        <dbReference type="Pfam" id="PF07596"/>
    </source>
</evidence>
<keyword evidence="1" id="KW-0472">Membrane</keyword>
<dbReference type="RefSeq" id="WP_145054088.1">
    <property type="nucleotide sequence ID" value="NZ_CP036433.1"/>
</dbReference>
<keyword evidence="4" id="KW-1185">Reference proteome</keyword>
<feature type="transmembrane region" description="Helical" evidence="1">
    <location>
        <begin position="64"/>
        <end position="84"/>
    </location>
</feature>
<dbReference type="OrthoDB" id="285651at2"/>
<name>A0A518DU19_9BACT</name>
<proteinExistence type="predicted"/>
<keyword evidence="1" id="KW-1133">Transmembrane helix</keyword>
<keyword evidence="1" id="KW-0812">Transmembrane</keyword>
<dbReference type="EMBL" id="CP036433">
    <property type="protein sequence ID" value="QDU95333.1"/>
    <property type="molecule type" value="Genomic_DNA"/>
</dbReference>
<dbReference type="PANTHER" id="PTHR30093:SF2">
    <property type="entry name" value="TYPE II SECRETION SYSTEM PROTEIN H"/>
    <property type="match status" value="1"/>
</dbReference>
<protein>
    <recommendedName>
        <fullName evidence="2">DUF1559 domain-containing protein</fullName>
    </recommendedName>
</protein>
<evidence type="ECO:0000313" key="3">
    <source>
        <dbReference type="EMBL" id="QDU95333.1"/>
    </source>
</evidence>
<evidence type="ECO:0000256" key="1">
    <source>
        <dbReference type="SAM" id="Phobius"/>
    </source>
</evidence>
<reference evidence="3 4" key="1">
    <citation type="submission" date="2019-02" db="EMBL/GenBank/DDBJ databases">
        <title>Deep-cultivation of Planctomycetes and their phenomic and genomic characterization uncovers novel biology.</title>
        <authorList>
            <person name="Wiegand S."/>
            <person name="Jogler M."/>
            <person name="Boedeker C."/>
            <person name="Pinto D."/>
            <person name="Vollmers J."/>
            <person name="Rivas-Marin E."/>
            <person name="Kohn T."/>
            <person name="Peeters S.H."/>
            <person name="Heuer A."/>
            <person name="Rast P."/>
            <person name="Oberbeckmann S."/>
            <person name="Bunk B."/>
            <person name="Jeske O."/>
            <person name="Meyerdierks A."/>
            <person name="Storesund J.E."/>
            <person name="Kallscheuer N."/>
            <person name="Luecker S."/>
            <person name="Lage O.M."/>
            <person name="Pohl T."/>
            <person name="Merkel B.J."/>
            <person name="Hornburger P."/>
            <person name="Mueller R.-W."/>
            <person name="Bruemmer F."/>
            <person name="Labrenz M."/>
            <person name="Spormann A.M."/>
            <person name="Op den Camp H."/>
            <person name="Overmann J."/>
            <person name="Amann R."/>
            <person name="Jetten M.S.M."/>
            <person name="Mascher T."/>
            <person name="Medema M.H."/>
            <person name="Devos D.P."/>
            <person name="Kaster A.-K."/>
            <person name="Ovreas L."/>
            <person name="Rohde M."/>
            <person name="Galperin M.Y."/>
            <person name="Jogler C."/>
        </authorList>
    </citation>
    <scope>NUCLEOTIDE SEQUENCE [LARGE SCALE GENOMIC DNA]</scope>
    <source>
        <strain evidence="3 4">Pla85_3_4</strain>
    </source>
</reference>
<dbReference type="KEGG" id="lcre:Pla8534_31480"/>